<dbReference type="AlphaFoldDB" id="A0A953LDK9"/>
<evidence type="ECO:0000313" key="8">
    <source>
        <dbReference type="EMBL" id="MBY6275540.1"/>
    </source>
</evidence>
<comment type="caution">
    <text evidence="8">The sequence shown here is derived from an EMBL/GenBank/DDBJ whole genome shotgun (WGS) entry which is preliminary data.</text>
</comment>
<dbReference type="PROSITE" id="PS51892">
    <property type="entry name" value="SUBTILASE"/>
    <property type="match status" value="1"/>
</dbReference>
<evidence type="ECO:0000313" key="9">
    <source>
        <dbReference type="Proteomes" id="UP000732377"/>
    </source>
</evidence>
<evidence type="ECO:0000256" key="4">
    <source>
        <dbReference type="ARBA" id="ARBA00022825"/>
    </source>
</evidence>
<dbReference type="GO" id="GO:0004252">
    <property type="term" value="F:serine-type endopeptidase activity"/>
    <property type="evidence" value="ECO:0007669"/>
    <property type="project" value="UniProtKB-UniRule"/>
</dbReference>
<feature type="active site" description="Charge relay system" evidence="5">
    <location>
        <position position="308"/>
    </location>
</feature>
<dbReference type="Proteomes" id="UP000732377">
    <property type="component" value="Unassembled WGS sequence"/>
</dbReference>
<keyword evidence="3 5" id="KW-0378">Hydrolase</keyword>
<gene>
    <name evidence="8" type="ORF">CWE10_04850</name>
</gene>
<evidence type="ECO:0000256" key="2">
    <source>
        <dbReference type="ARBA" id="ARBA00022670"/>
    </source>
</evidence>
<dbReference type="InterPro" id="IPR000209">
    <property type="entry name" value="Peptidase_S8/S53_dom"/>
</dbReference>
<organism evidence="8 9">
    <name type="scientific">Symbiobacterium thermophilum</name>
    <dbReference type="NCBI Taxonomy" id="2734"/>
    <lineage>
        <taxon>Bacteria</taxon>
        <taxon>Bacillati</taxon>
        <taxon>Bacillota</taxon>
        <taxon>Clostridia</taxon>
        <taxon>Eubacteriales</taxon>
        <taxon>Symbiobacteriaceae</taxon>
        <taxon>Symbiobacterium</taxon>
    </lineage>
</organism>
<feature type="active site" description="Charge relay system" evidence="5">
    <location>
        <position position="118"/>
    </location>
</feature>
<dbReference type="InterPro" id="IPR050131">
    <property type="entry name" value="Peptidase_S8_subtilisin-like"/>
</dbReference>
<name>A0A953LDK9_SYMTR</name>
<dbReference type="InterPro" id="IPR015500">
    <property type="entry name" value="Peptidase_S8_subtilisin-rel"/>
</dbReference>
<reference evidence="8" key="1">
    <citation type="submission" date="2017-11" db="EMBL/GenBank/DDBJ databases">
        <title>Three new genomes from thermophilic consortium.</title>
        <authorList>
            <person name="Quaggio R."/>
            <person name="Amgarten D."/>
            <person name="Setubal J.C."/>
        </authorList>
    </citation>
    <scope>NUCLEOTIDE SEQUENCE</scope>
    <source>
        <strain evidence="8">ZCTH01-B2</strain>
    </source>
</reference>
<dbReference type="InterPro" id="IPR023828">
    <property type="entry name" value="Peptidase_S8_Ser-AS"/>
</dbReference>
<dbReference type="Pfam" id="PF00082">
    <property type="entry name" value="Peptidase_S8"/>
    <property type="match status" value="1"/>
</dbReference>
<dbReference type="GO" id="GO:0006508">
    <property type="term" value="P:proteolysis"/>
    <property type="evidence" value="ECO:0007669"/>
    <property type="project" value="UniProtKB-KW"/>
</dbReference>
<dbReference type="PANTHER" id="PTHR43806:SF11">
    <property type="entry name" value="CEREVISIN-RELATED"/>
    <property type="match status" value="1"/>
</dbReference>
<evidence type="ECO:0000256" key="6">
    <source>
        <dbReference type="SAM" id="MobiDB-lite"/>
    </source>
</evidence>
<dbReference type="PRINTS" id="PR00723">
    <property type="entry name" value="SUBTILISIN"/>
</dbReference>
<feature type="region of interest" description="Disordered" evidence="6">
    <location>
        <begin position="55"/>
        <end position="76"/>
    </location>
</feature>
<evidence type="ECO:0000256" key="3">
    <source>
        <dbReference type="ARBA" id="ARBA00022801"/>
    </source>
</evidence>
<evidence type="ECO:0000256" key="1">
    <source>
        <dbReference type="ARBA" id="ARBA00011073"/>
    </source>
</evidence>
<evidence type="ECO:0000256" key="5">
    <source>
        <dbReference type="PROSITE-ProRule" id="PRU01240"/>
    </source>
</evidence>
<dbReference type="PANTHER" id="PTHR43806">
    <property type="entry name" value="PEPTIDASE S8"/>
    <property type="match status" value="1"/>
</dbReference>
<dbReference type="InterPro" id="IPR036852">
    <property type="entry name" value="Peptidase_S8/S53_dom_sf"/>
</dbReference>
<keyword evidence="4 5" id="KW-0720">Serine protease</keyword>
<accession>A0A953LDK9</accession>
<dbReference type="Gene3D" id="3.40.50.200">
    <property type="entry name" value="Peptidase S8/S53 domain"/>
    <property type="match status" value="1"/>
</dbReference>
<dbReference type="SUPFAM" id="SSF52743">
    <property type="entry name" value="Subtilisin-like"/>
    <property type="match status" value="1"/>
</dbReference>
<dbReference type="EMBL" id="PIUK01000029">
    <property type="protein sequence ID" value="MBY6275540.1"/>
    <property type="molecule type" value="Genomic_DNA"/>
</dbReference>
<dbReference type="PROSITE" id="PS00138">
    <property type="entry name" value="SUBTILASE_SER"/>
    <property type="match status" value="1"/>
</dbReference>
<comment type="similarity">
    <text evidence="1 5">Belongs to the peptidase S8 family.</text>
</comment>
<protein>
    <submittedName>
        <fullName evidence="8">Peptidase S8</fullName>
    </submittedName>
</protein>
<keyword evidence="2 5" id="KW-0645">Protease</keyword>
<evidence type="ECO:0000259" key="7">
    <source>
        <dbReference type="Pfam" id="PF00082"/>
    </source>
</evidence>
<proteinExistence type="inferred from homology"/>
<feature type="domain" description="Peptidase S8/S53" evidence="7">
    <location>
        <begin position="113"/>
        <end position="355"/>
    </location>
</feature>
<sequence>MVLPWSTWAMIATLRRSVRFMSVIAPQAKCAHEMGSSRRELQLSYYTGDTIKSKVPEWHSPPTRRNDGPDWAGGAKPMGRTIWRTPPWHIRRTGFPEAWRLLRLRRRRRGPVEIGLLDSGVDLTHPYLRDLLGPGINLLSPGDLPHDDHGHGTHVAGILAVASGAVGGQRPVWPPPLRIRPVKIFDRQGYGRIRDIIAGLQWCRAQGCEIVNLSFGTDRRASEELAEAIRALEKAGILLVGAAGNDGRGGAVDTPGKYPEVLAVAAINRRDRLARFSSRGPEVDLVAPGAGLFSLAPGGRFCRMSGTSMAAPHVTAAAAMLLSVRPGLTPPAVRAHLKHTAEWLPQIHASAQGAGLLRADRLLREEP</sequence>
<feature type="active site" description="Charge relay system" evidence="5">
    <location>
        <position position="151"/>
    </location>
</feature>